<evidence type="ECO:0000313" key="3">
    <source>
        <dbReference type="Proteomes" id="UP000324800"/>
    </source>
</evidence>
<dbReference type="EMBL" id="SNRW01001999">
    <property type="protein sequence ID" value="KAA6394239.1"/>
    <property type="molecule type" value="Genomic_DNA"/>
</dbReference>
<dbReference type="EMBL" id="SNRW01001999">
    <property type="protein sequence ID" value="KAA6394238.1"/>
    <property type="molecule type" value="Genomic_DNA"/>
</dbReference>
<reference evidence="1 3" key="1">
    <citation type="submission" date="2019-03" db="EMBL/GenBank/DDBJ databases">
        <title>Single cell metagenomics reveals metabolic interactions within the superorganism composed of flagellate Streblomastix strix and complex community of Bacteroidetes bacteria on its surface.</title>
        <authorList>
            <person name="Treitli S.C."/>
            <person name="Kolisko M."/>
            <person name="Husnik F."/>
            <person name="Keeling P."/>
            <person name="Hampl V."/>
        </authorList>
    </citation>
    <scope>NUCLEOTIDE SEQUENCE [LARGE SCALE GENOMIC DNA]</scope>
    <source>
        <strain evidence="1">ST1C</strain>
    </source>
</reference>
<dbReference type="AlphaFoldDB" id="A0A5J4WHD9"/>
<gene>
    <name evidence="1" type="ORF">EZS28_010235</name>
    <name evidence="2" type="ORF">EZS28_010236</name>
</gene>
<proteinExistence type="predicted"/>
<comment type="caution">
    <text evidence="1">The sequence shown here is derived from an EMBL/GenBank/DDBJ whole genome shotgun (WGS) entry which is preliminary data.</text>
</comment>
<organism evidence="1 3">
    <name type="scientific">Streblomastix strix</name>
    <dbReference type="NCBI Taxonomy" id="222440"/>
    <lineage>
        <taxon>Eukaryota</taxon>
        <taxon>Metamonada</taxon>
        <taxon>Preaxostyla</taxon>
        <taxon>Oxymonadida</taxon>
        <taxon>Streblomastigidae</taxon>
        <taxon>Streblomastix</taxon>
    </lineage>
</organism>
<sequence>MKRELHEGRNNYQPYFQPFLLLARRTEEQIEEEGAKEEVDAQMNINGYIGLIKNETNKAKAATLNHFIHRN</sequence>
<dbReference type="Proteomes" id="UP000324800">
    <property type="component" value="Unassembled WGS sequence"/>
</dbReference>
<name>A0A5J4WHD9_9EUKA</name>
<accession>A0A5J4WHD9</accession>
<evidence type="ECO:0000313" key="2">
    <source>
        <dbReference type="EMBL" id="KAA6394239.1"/>
    </source>
</evidence>
<protein>
    <submittedName>
        <fullName evidence="1">Uncharacterized protein</fullName>
    </submittedName>
</protein>
<evidence type="ECO:0000313" key="1">
    <source>
        <dbReference type="EMBL" id="KAA6394238.1"/>
    </source>
</evidence>